<keyword evidence="3" id="KW-1133">Transmembrane helix</keyword>
<dbReference type="PANTHER" id="PTHR13037:SF24">
    <property type="entry name" value="POLYCOMB PROTEIN PCL-RELATED"/>
    <property type="match status" value="1"/>
</dbReference>
<evidence type="ECO:0000313" key="5">
    <source>
        <dbReference type="Proteomes" id="UP000747110"/>
    </source>
</evidence>
<keyword evidence="1" id="KW-0945">Host-virus interaction</keyword>
<dbReference type="OrthoDB" id="552802at2759"/>
<organism evidence="4 5">
    <name type="scientific">Volvox reticuliferus</name>
    <dbReference type="NCBI Taxonomy" id="1737510"/>
    <lineage>
        <taxon>Eukaryota</taxon>
        <taxon>Viridiplantae</taxon>
        <taxon>Chlorophyta</taxon>
        <taxon>core chlorophytes</taxon>
        <taxon>Chlorophyceae</taxon>
        <taxon>CS clade</taxon>
        <taxon>Chlamydomonadales</taxon>
        <taxon>Volvocaceae</taxon>
        <taxon>Volvox</taxon>
    </lineage>
</organism>
<sequence length="1171" mass="114572">AAVATTTTLGAAGFPTAAVIAAVATTTTLGAAGFRTAAVIAAVATTTTLGAAGFPTAAVIAAVATTTTLGAAGFPTAAVIAAVATTTTLGAAGFPTAAVIAAVATTTTLGAAGFRTAALIAAVATTTTLGAAGFPTAAVIAAVATTTTLGAAGFPTAAVIAAVATTTSIITATITTTTTIITATTAITITTTTTITTTITTTTITTNTITTTTAITPTTITTTTAITTTTITTASTATSITTSITAITITTTTTITTTITTTTITTNTITTTTAITPTTITTTTAITTTTITTPTITTPPSPPPPSPPPPSPPSPPPPPPSPPPPSPLHPPPLVSQPPSPSPRPSLPSRPPSPLPPSPFPTSAHTPPLPSPSPPPRPVSNPPRFPPSPLPLPPPSPSPPSPPPPPPLSAVPAGSSFTAFTGVPSRPSTLRLEFISGNVARTVGVAASSVTTTITATYLATFYKLGSGAAATTAATTAAAAAAVVGRRLRSTAETTRVLATNLAVAPPPPPGLCVPCTPDVESALTSGLCTALRPGNCSEITVACLSQGAEAAAFPALPDDALTAAAAADTCTAVLLAVFTVPNATFQATLTTQLLQTQISTTGGAYGTAAAPGAQDIAVSSNLRTVVSNSATNGSSVMVSGELVAQIVASTFGLPAGKVAVLTEDGGDTWLDSGGSGNLQGASAPPPPYTSARCTESPKLGSLCGADAVGAITGIIAGGLLTLALAVILVVLFLQGRRRRGVQYEAPVMVMTERNNPVFFANDVRTLRQQPGPYTGTAAAAIGATARGIGSGVATAGGNTIGFWDPGAAAGRAPQLASSQEPSQAISWQGYGEYGGRTAVQPGNIRGYGFGPSGEFGGMEQPGDGTGFQALNANAFSGAGMALAGSGATAGGGSGMGISSFYSSQNGSTSSTVPVGTAIGSYNLPYSQYNGTAGPPGPQQPAVAAFGAPQRRPYVVRPLSTTEGGGPGVFSISPQGAAGPYGLAGAGSYVVMPLTSGGSAAPVLGHNSNFGGGSAGVLTEGPTAAFGHSRSLGSYGMGHALRAYNSSTGVVGPSLPSVGPAVAGVYDNGVGVGGMASRNGSEVIHSPGMVGASPAENSYGGRTEYGAEAMPLGGAGDGMYGNARSGPLIPSGAGIDPQAANFHHRTATWGQYDSNQLLQSRIDGSWPHPVR</sequence>
<reference evidence="4" key="1">
    <citation type="journal article" date="2021" name="Proc. Natl. Acad. Sci. U.S.A.">
        <title>Three genomes in the algal genus Volvox reveal the fate of a haploid sex-determining region after a transition to homothallism.</title>
        <authorList>
            <person name="Yamamoto K."/>
            <person name="Hamaji T."/>
            <person name="Kawai-Toyooka H."/>
            <person name="Matsuzaki R."/>
            <person name="Takahashi F."/>
            <person name="Nishimura Y."/>
            <person name="Kawachi M."/>
            <person name="Noguchi H."/>
            <person name="Minakuchi Y."/>
            <person name="Umen J.G."/>
            <person name="Toyoda A."/>
            <person name="Nozaki H."/>
        </authorList>
    </citation>
    <scope>NUCLEOTIDE SEQUENCE</scope>
    <source>
        <strain evidence="4">NIES-3786</strain>
    </source>
</reference>
<comment type="caution">
    <text evidence="4">The sequence shown here is derived from an EMBL/GenBank/DDBJ whole genome shotgun (WGS) entry which is preliminary data.</text>
</comment>
<dbReference type="Proteomes" id="UP000747110">
    <property type="component" value="Unassembled WGS sequence"/>
</dbReference>
<feature type="transmembrane region" description="Helical" evidence="3">
    <location>
        <begin position="708"/>
        <end position="734"/>
    </location>
</feature>
<proteinExistence type="predicted"/>
<keyword evidence="3" id="KW-0812">Transmembrane</keyword>
<feature type="region of interest" description="Disordered" evidence="2">
    <location>
        <begin position="283"/>
        <end position="412"/>
    </location>
</feature>
<feature type="compositionally biased region" description="Pro residues" evidence="2">
    <location>
        <begin position="366"/>
        <end position="408"/>
    </location>
</feature>
<dbReference type="AlphaFoldDB" id="A0A8J4FRH1"/>
<dbReference type="PANTHER" id="PTHR13037">
    <property type="entry name" value="FORMIN"/>
    <property type="match status" value="1"/>
</dbReference>
<accession>A0A8J4FRH1</accession>
<feature type="compositionally biased region" description="Pro residues" evidence="2">
    <location>
        <begin position="297"/>
        <end position="359"/>
    </location>
</feature>
<gene>
    <name evidence="4" type="ORF">Vretifemale_12837</name>
</gene>
<evidence type="ECO:0000256" key="3">
    <source>
        <dbReference type="SAM" id="Phobius"/>
    </source>
</evidence>
<keyword evidence="5" id="KW-1185">Reference proteome</keyword>
<name>A0A8J4FRH1_9CHLO</name>
<protein>
    <submittedName>
        <fullName evidence="4">Uncharacterized protein</fullName>
    </submittedName>
</protein>
<evidence type="ECO:0000256" key="2">
    <source>
        <dbReference type="SAM" id="MobiDB-lite"/>
    </source>
</evidence>
<dbReference type="PRINTS" id="PR01217">
    <property type="entry name" value="PRICHEXTENSN"/>
</dbReference>
<feature type="non-terminal residue" evidence="4">
    <location>
        <position position="1171"/>
    </location>
</feature>
<dbReference type="EMBL" id="BNCP01000028">
    <property type="protein sequence ID" value="GIL84146.1"/>
    <property type="molecule type" value="Genomic_DNA"/>
</dbReference>
<evidence type="ECO:0000313" key="4">
    <source>
        <dbReference type="EMBL" id="GIL84146.1"/>
    </source>
</evidence>
<keyword evidence="3" id="KW-0472">Membrane</keyword>
<evidence type="ECO:0000256" key="1">
    <source>
        <dbReference type="ARBA" id="ARBA00022581"/>
    </source>
</evidence>
<feature type="compositionally biased region" description="Low complexity" evidence="2">
    <location>
        <begin position="283"/>
        <end position="296"/>
    </location>
</feature>